<accession>A0A937RH03</accession>
<proteinExistence type="predicted"/>
<dbReference type="Gene3D" id="3.40.50.300">
    <property type="entry name" value="P-loop containing nucleotide triphosphate hydrolases"/>
    <property type="match status" value="1"/>
</dbReference>
<gene>
    <name evidence="5" type="primary">urtD</name>
    <name evidence="5" type="ORF">I7412_24315</name>
</gene>
<evidence type="ECO:0000259" key="4">
    <source>
        <dbReference type="PROSITE" id="PS50893"/>
    </source>
</evidence>
<dbReference type="Pfam" id="PF12399">
    <property type="entry name" value="BCA_ABC_TP_C"/>
    <property type="match status" value="1"/>
</dbReference>
<dbReference type="FunFam" id="3.40.50.300:FF:000421">
    <property type="entry name" value="Branched-chain amino acid ABC transporter ATP-binding protein"/>
    <property type="match status" value="1"/>
</dbReference>
<dbReference type="RefSeq" id="WP_203004515.1">
    <property type="nucleotide sequence ID" value="NZ_JADWYU010000097.1"/>
</dbReference>
<dbReference type="NCBIfam" id="TIGR03411">
    <property type="entry name" value="urea_trans_UrtD"/>
    <property type="match status" value="1"/>
</dbReference>
<dbReference type="PANTHER" id="PTHR45772">
    <property type="entry name" value="CONSERVED COMPONENT OF ABC TRANSPORTER FOR NATURAL AMINO ACIDS-RELATED"/>
    <property type="match status" value="1"/>
</dbReference>
<dbReference type="Pfam" id="PF00005">
    <property type="entry name" value="ABC_tran"/>
    <property type="match status" value="1"/>
</dbReference>
<evidence type="ECO:0000256" key="1">
    <source>
        <dbReference type="ARBA" id="ARBA00022448"/>
    </source>
</evidence>
<dbReference type="EMBL" id="JAEACQ010000244">
    <property type="protein sequence ID" value="MBL7630230.1"/>
    <property type="molecule type" value="Genomic_DNA"/>
</dbReference>
<dbReference type="InterPro" id="IPR003439">
    <property type="entry name" value="ABC_transporter-like_ATP-bd"/>
</dbReference>
<protein>
    <submittedName>
        <fullName evidence="5">Urea ABC transporter ATP-binding protein UrtD</fullName>
    </submittedName>
</protein>
<dbReference type="Proteomes" id="UP000604475">
    <property type="component" value="Unassembled WGS sequence"/>
</dbReference>
<dbReference type="GO" id="GO:0016887">
    <property type="term" value="F:ATP hydrolysis activity"/>
    <property type="evidence" value="ECO:0007669"/>
    <property type="project" value="InterPro"/>
</dbReference>
<comment type="caution">
    <text evidence="5">The sequence shown here is derived from an EMBL/GenBank/DDBJ whole genome shotgun (WGS) entry which is preliminary data.</text>
</comment>
<sequence length="277" mass="29720">MTTEVDIPAPPPAGGSGEALLAVRGLRVVFDGFVAIGGIDFTVNRGELRFLIGPNGAGKTTLVDVITGLTKPAAGSVTFGGVELVGRREYRIVKLGIGRTFQTATVFEDLTVLENIDLAASFRMAVPKLFLRRRGVTDAVAQVLETTQLAELADRKAGVLSHGQRQWLEIGMLLAQDPQLLLLDEPVAGMTKDERERTGLLLQQIAAERTVVVIEHDMEFLRRFASVVTVLHEGKVLTEGTVAEVQADPRVQEVYLGRKKEDAAAGSAAVLGLEATP</sequence>
<organism evidence="5 6">
    <name type="scientific">Frankia nepalensis</name>
    <dbReference type="NCBI Taxonomy" id="1836974"/>
    <lineage>
        <taxon>Bacteria</taxon>
        <taxon>Bacillati</taxon>
        <taxon>Actinomycetota</taxon>
        <taxon>Actinomycetes</taxon>
        <taxon>Frankiales</taxon>
        <taxon>Frankiaceae</taxon>
        <taxon>Frankia</taxon>
    </lineage>
</organism>
<keyword evidence="3 5" id="KW-0067">ATP-binding</keyword>
<dbReference type="GO" id="GO:0005886">
    <property type="term" value="C:plasma membrane"/>
    <property type="evidence" value="ECO:0007669"/>
    <property type="project" value="TreeGrafter"/>
</dbReference>
<dbReference type="GO" id="GO:0005524">
    <property type="term" value="F:ATP binding"/>
    <property type="evidence" value="ECO:0007669"/>
    <property type="project" value="UniProtKB-KW"/>
</dbReference>
<reference evidence="5" key="1">
    <citation type="submission" date="2020-12" db="EMBL/GenBank/DDBJ databases">
        <title>Genomic characterization of non-nitrogen-fixing Frankia strains.</title>
        <authorList>
            <person name="Carlos-Shanley C."/>
            <person name="Guerra T."/>
            <person name="Hahn D."/>
        </authorList>
    </citation>
    <scope>NUCLEOTIDE SEQUENCE</scope>
    <source>
        <strain evidence="5">CN6</strain>
    </source>
</reference>
<dbReference type="InterPro" id="IPR017781">
    <property type="entry name" value="ABC_transptr_urea_ATP-bd_UrtD"/>
</dbReference>
<dbReference type="PROSITE" id="PS50893">
    <property type="entry name" value="ABC_TRANSPORTER_2"/>
    <property type="match status" value="1"/>
</dbReference>
<dbReference type="InterPro" id="IPR051120">
    <property type="entry name" value="ABC_AA/LPS_Transport"/>
</dbReference>
<keyword evidence="6" id="KW-1185">Reference proteome</keyword>
<evidence type="ECO:0000313" key="5">
    <source>
        <dbReference type="EMBL" id="MBL7630230.1"/>
    </source>
</evidence>
<dbReference type="PANTHER" id="PTHR45772:SF8">
    <property type="entry name" value="HIGH-AFFINITY BRANCHED-CHAIN AMINO ACID TRANSPORT ATP-BINDING PROTEIN"/>
    <property type="match status" value="1"/>
</dbReference>
<dbReference type="InterPro" id="IPR027417">
    <property type="entry name" value="P-loop_NTPase"/>
</dbReference>
<evidence type="ECO:0000313" key="6">
    <source>
        <dbReference type="Proteomes" id="UP000604475"/>
    </source>
</evidence>
<dbReference type="CDD" id="cd03219">
    <property type="entry name" value="ABC_Mj1267_LivG_branched"/>
    <property type="match status" value="1"/>
</dbReference>
<evidence type="ECO:0000256" key="3">
    <source>
        <dbReference type="ARBA" id="ARBA00022840"/>
    </source>
</evidence>
<name>A0A937RH03_9ACTN</name>
<feature type="domain" description="ABC transporter" evidence="4">
    <location>
        <begin position="21"/>
        <end position="258"/>
    </location>
</feature>
<dbReference type="InterPro" id="IPR032823">
    <property type="entry name" value="BCA_ABC_TP_C"/>
</dbReference>
<dbReference type="InterPro" id="IPR003593">
    <property type="entry name" value="AAA+_ATPase"/>
</dbReference>
<dbReference type="AlphaFoldDB" id="A0A937RH03"/>
<keyword evidence="2" id="KW-0547">Nucleotide-binding</keyword>
<evidence type="ECO:0000256" key="2">
    <source>
        <dbReference type="ARBA" id="ARBA00022741"/>
    </source>
</evidence>
<keyword evidence="1" id="KW-0813">Transport</keyword>
<dbReference type="SUPFAM" id="SSF52540">
    <property type="entry name" value="P-loop containing nucleoside triphosphate hydrolases"/>
    <property type="match status" value="1"/>
</dbReference>
<dbReference type="SMART" id="SM00382">
    <property type="entry name" value="AAA"/>
    <property type="match status" value="1"/>
</dbReference>